<dbReference type="OrthoDB" id="16547at2759"/>
<dbReference type="CDD" id="cd00077">
    <property type="entry name" value="HDc"/>
    <property type="match status" value="1"/>
</dbReference>
<reference evidence="2" key="1">
    <citation type="journal article" date="2020" name="Stud. Mycol.">
        <title>101 Dothideomycetes genomes: a test case for predicting lifestyles and emergence of pathogens.</title>
        <authorList>
            <person name="Haridas S."/>
            <person name="Albert R."/>
            <person name="Binder M."/>
            <person name="Bloem J."/>
            <person name="Labutti K."/>
            <person name="Salamov A."/>
            <person name="Andreopoulos B."/>
            <person name="Baker S."/>
            <person name="Barry K."/>
            <person name="Bills G."/>
            <person name="Bluhm B."/>
            <person name="Cannon C."/>
            <person name="Castanera R."/>
            <person name="Culley D."/>
            <person name="Daum C."/>
            <person name="Ezra D."/>
            <person name="Gonzalez J."/>
            <person name="Henrissat B."/>
            <person name="Kuo A."/>
            <person name="Liang C."/>
            <person name="Lipzen A."/>
            <person name="Lutzoni F."/>
            <person name="Magnuson J."/>
            <person name="Mondo S."/>
            <person name="Nolan M."/>
            <person name="Ohm R."/>
            <person name="Pangilinan J."/>
            <person name="Park H.-J."/>
            <person name="Ramirez L."/>
            <person name="Alfaro M."/>
            <person name="Sun H."/>
            <person name="Tritt A."/>
            <person name="Yoshinaga Y."/>
            <person name="Zwiers L.-H."/>
            <person name="Turgeon B."/>
            <person name="Goodwin S."/>
            <person name="Spatafora J."/>
            <person name="Crous P."/>
            <person name="Grigoriev I."/>
        </authorList>
    </citation>
    <scope>NUCLEOTIDE SEQUENCE</scope>
    <source>
        <strain evidence="2">CBS 122681</strain>
    </source>
</reference>
<dbReference type="SUPFAM" id="SSF109604">
    <property type="entry name" value="HD-domain/PDEase-like"/>
    <property type="match status" value="1"/>
</dbReference>
<evidence type="ECO:0000313" key="3">
    <source>
        <dbReference type="Proteomes" id="UP000799324"/>
    </source>
</evidence>
<organism evidence="2 3">
    <name type="scientific">Lophiostoma macrostomum CBS 122681</name>
    <dbReference type="NCBI Taxonomy" id="1314788"/>
    <lineage>
        <taxon>Eukaryota</taxon>
        <taxon>Fungi</taxon>
        <taxon>Dikarya</taxon>
        <taxon>Ascomycota</taxon>
        <taxon>Pezizomycotina</taxon>
        <taxon>Dothideomycetes</taxon>
        <taxon>Pleosporomycetidae</taxon>
        <taxon>Pleosporales</taxon>
        <taxon>Lophiostomataceae</taxon>
        <taxon>Lophiostoma</taxon>
    </lineage>
</organism>
<accession>A0A6A6TPK4</accession>
<sequence length="238" mass="27064">MATTIRTPRLPVSPEFETLFSKVNEYVRDFMDSGDHDNSHDYDHIVRVLSNANMILQQERQHPGPGPVRAYDNDTVFFAALLHDMEDYKYTHPGKQHECVYDILLSHGAPIEFAEKLQVICRDVGFSVERSQPARVYATLRRRPELAIVQDADRLDAIGAIGVARCFAFGGARRPPRPLSDGINHFAEKLLKLEGLMKTCAGKRMAKKRTEFLMHFANQFEKEAMLSFGFDEGHPDLD</sequence>
<dbReference type="Pfam" id="PF01966">
    <property type="entry name" value="HD"/>
    <property type="match status" value="1"/>
</dbReference>
<dbReference type="SMART" id="SM00471">
    <property type="entry name" value="HDc"/>
    <property type="match status" value="1"/>
</dbReference>
<dbReference type="InterPro" id="IPR003607">
    <property type="entry name" value="HD/PDEase_dom"/>
</dbReference>
<keyword evidence="3" id="KW-1185">Reference proteome</keyword>
<dbReference type="AlphaFoldDB" id="A0A6A6TPK4"/>
<dbReference type="Gene3D" id="1.10.3210.50">
    <property type="match status" value="1"/>
</dbReference>
<evidence type="ECO:0000313" key="2">
    <source>
        <dbReference type="EMBL" id="KAF2660883.1"/>
    </source>
</evidence>
<dbReference type="EMBL" id="MU004297">
    <property type="protein sequence ID" value="KAF2660883.1"/>
    <property type="molecule type" value="Genomic_DNA"/>
</dbReference>
<name>A0A6A6TPK4_9PLEO</name>
<gene>
    <name evidence="2" type="ORF">K491DRAFT_588242</name>
</gene>
<dbReference type="Proteomes" id="UP000799324">
    <property type="component" value="Unassembled WGS sequence"/>
</dbReference>
<dbReference type="PANTHER" id="PTHR33594:SF1">
    <property type="entry name" value="HD_PDEASE DOMAIN-CONTAINING PROTEIN"/>
    <property type="match status" value="1"/>
</dbReference>
<dbReference type="PANTHER" id="PTHR33594">
    <property type="entry name" value="SUPERFAMILY HYDROLASE, PUTATIVE (AFU_ORTHOLOGUE AFUA_1G03035)-RELATED"/>
    <property type="match status" value="1"/>
</dbReference>
<protein>
    <recommendedName>
        <fullName evidence="1">HD/PDEase domain-containing protein</fullName>
    </recommendedName>
</protein>
<proteinExistence type="predicted"/>
<dbReference type="InterPro" id="IPR006674">
    <property type="entry name" value="HD_domain"/>
</dbReference>
<evidence type="ECO:0000259" key="1">
    <source>
        <dbReference type="SMART" id="SM00471"/>
    </source>
</evidence>
<feature type="domain" description="HD/PDEase" evidence="1">
    <location>
        <begin position="37"/>
        <end position="167"/>
    </location>
</feature>